<evidence type="ECO:0000313" key="2">
    <source>
        <dbReference type="Proteomes" id="UP000198967"/>
    </source>
</evidence>
<evidence type="ECO:0000313" key="1">
    <source>
        <dbReference type="EMBL" id="SDG02739.1"/>
    </source>
</evidence>
<organism evidence="1 2">
    <name type="scientific">Pseudonocardia oroxyli</name>
    <dbReference type="NCBI Taxonomy" id="366584"/>
    <lineage>
        <taxon>Bacteria</taxon>
        <taxon>Bacillati</taxon>
        <taxon>Actinomycetota</taxon>
        <taxon>Actinomycetes</taxon>
        <taxon>Pseudonocardiales</taxon>
        <taxon>Pseudonocardiaceae</taxon>
        <taxon>Pseudonocardia</taxon>
    </lineage>
</organism>
<accession>A0A1G7QXY4</accession>
<dbReference type="Proteomes" id="UP000198967">
    <property type="component" value="Unassembled WGS sequence"/>
</dbReference>
<reference evidence="1 2" key="1">
    <citation type="submission" date="2016-10" db="EMBL/GenBank/DDBJ databases">
        <authorList>
            <person name="de Groot N.N."/>
        </authorList>
    </citation>
    <scope>NUCLEOTIDE SEQUENCE [LARGE SCALE GENOMIC DNA]</scope>
    <source>
        <strain evidence="1 2">CGMCC 4.3143</strain>
    </source>
</reference>
<sequence length="45" mass="5231">MRRMEDAGDDSVAHFLKRLNECSQRAISAQSLEAWNILNNDVRRL</sequence>
<proteinExistence type="predicted"/>
<dbReference type="AlphaFoldDB" id="A0A1G7QXY4"/>
<dbReference type="EMBL" id="FNBE01000008">
    <property type="protein sequence ID" value="SDG02739.1"/>
    <property type="molecule type" value="Genomic_DNA"/>
</dbReference>
<protein>
    <submittedName>
        <fullName evidence="1">Uncharacterized protein</fullName>
    </submittedName>
</protein>
<gene>
    <name evidence="1" type="ORF">SAMN05216377_108203</name>
</gene>
<name>A0A1G7QXY4_PSEOR</name>
<keyword evidence="2" id="KW-1185">Reference proteome</keyword>